<name>A0A1I4SIR4_ECTMO</name>
<dbReference type="Proteomes" id="UP000199556">
    <property type="component" value="Unassembled WGS sequence"/>
</dbReference>
<evidence type="ECO:0000313" key="2">
    <source>
        <dbReference type="EMBL" id="SFM64304.1"/>
    </source>
</evidence>
<dbReference type="RefSeq" id="WP_090486957.1">
    <property type="nucleotide sequence ID" value="NZ_FOUO01000017.1"/>
</dbReference>
<accession>A0A1I4SIR4</accession>
<evidence type="ECO:0000313" key="3">
    <source>
        <dbReference type="Proteomes" id="UP000199556"/>
    </source>
</evidence>
<keyword evidence="3" id="KW-1185">Reference proteome</keyword>
<dbReference type="AlphaFoldDB" id="A0A1I4SIR4"/>
<feature type="region of interest" description="Disordered" evidence="1">
    <location>
        <begin position="38"/>
        <end position="59"/>
    </location>
</feature>
<evidence type="ECO:0000256" key="1">
    <source>
        <dbReference type="SAM" id="MobiDB-lite"/>
    </source>
</evidence>
<organism evidence="2 3">
    <name type="scientific">Ectothiorhodospira mobilis</name>
    <dbReference type="NCBI Taxonomy" id="195064"/>
    <lineage>
        <taxon>Bacteria</taxon>
        <taxon>Pseudomonadati</taxon>
        <taxon>Pseudomonadota</taxon>
        <taxon>Gammaproteobacteria</taxon>
        <taxon>Chromatiales</taxon>
        <taxon>Ectothiorhodospiraceae</taxon>
        <taxon>Ectothiorhodospira</taxon>
    </lineage>
</organism>
<proteinExistence type="predicted"/>
<dbReference type="EMBL" id="FOUO01000017">
    <property type="protein sequence ID" value="SFM64304.1"/>
    <property type="molecule type" value="Genomic_DNA"/>
</dbReference>
<reference evidence="2 3" key="1">
    <citation type="submission" date="2016-10" db="EMBL/GenBank/DDBJ databases">
        <authorList>
            <person name="de Groot N.N."/>
        </authorList>
    </citation>
    <scope>NUCLEOTIDE SEQUENCE [LARGE SCALE GENOMIC DNA]</scope>
    <source>
        <strain evidence="2 3">DSM 4180</strain>
    </source>
</reference>
<dbReference type="STRING" id="195064.SAMN05421721_11729"/>
<sequence length="59" mass="6694">MSAAPGLILTVDLLHARWAAHPLAAQLHRQIQQRRARRALQGMEDHQELLSAPSTRQYL</sequence>
<protein>
    <submittedName>
        <fullName evidence="2">Uncharacterized protein</fullName>
    </submittedName>
</protein>
<gene>
    <name evidence="2" type="ORF">SAMN05421721_11729</name>
</gene>